<protein>
    <submittedName>
        <fullName evidence="5">Unannotated protein</fullName>
    </submittedName>
</protein>
<dbReference type="Pfam" id="PF07736">
    <property type="entry name" value="CM_1"/>
    <property type="match status" value="1"/>
</dbReference>
<name>A0A6J6N9K9_9ZZZZ</name>
<dbReference type="EMBL" id="CAEZTR010000188">
    <property type="protein sequence ID" value="CAB4592388.1"/>
    <property type="molecule type" value="Genomic_DNA"/>
</dbReference>
<organism evidence="5">
    <name type="scientific">freshwater metagenome</name>
    <dbReference type="NCBI Taxonomy" id="449393"/>
    <lineage>
        <taxon>unclassified sequences</taxon>
        <taxon>metagenomes</taxon>
        <taxon>ecological metagenomes</taxon>
    </lineage>
</organism>
<dbReference type="EMBL" id="CAEZXE010000088">
    <property type="protein sequence ID" value="CAB4681535.1"/>
    <property type="molecule type" value="Genomic_DNA"/>
</dbReference>
<dbReference type="GO" id="GO:0004106">
    <property type="term" value="F:chorismate mutase activity"/>
    <property type="evidence" value="ECO:0007669"/>
    <property type="project" value="TreeGrafter"/>
</dbReference>
<dbReference type="EMBL" id="CAEZSU010000085">
    <property type="protein sequence ID" value="CAB4551529.1"/>
    <property type="molecule type" value="Genomic_DNA"/>
</dbReference>
<evidence type="ECO:0000313" key="5">
    <source>
        <dbReference type="EMBL" id="CAB4681535.1"/>
    </source>
</evidence>
<evidence type="ECO:0000313" key="2">
    <source>
        <dbReference type="EMBL" id="CAB4562189.1"/>
    </source>
</evidence>
<dbReference type="PANTHER" id="PTHR21164">
    <property type="entry name" value="CHORISMATE MUTASE"/>
    <property type="match status" value="1"/>
</dbReference>
<dbReference type="PROSITE" id="PS51167">
    <property type="entry name" value="CHORISMATE_MUT_1"/>
    <property type="match status" value="1"/>
</dbReference>
<dbReference type="GO" id="GO:0046417">
    <property type="term" value="P:chorismate metabolic process"/>
    <property type="evidence" value="ECO:0007669"/>
    <property type="project" value="TreeGrafter"/>
</dbReference>
<dbReference type="CDD" id="cd02185">
    <property type="entry name" value="AroH"/>
    <property type="match status" value="1"/>
</dbReference>
<sequence>MTSAVRALRGATTIDADTADDVRSRTIALLEQMIERNGVEHDDIISVLFTATDDIHSMFPASAARDIGFGDIPLICARELDITGATPFCIRVLMHLSTPRSRSELRHVYLEGASGLRDDLPE</sequence>
<dbReference type="AlphaFoldDB" id="A0A6J6N9K9"/>
<dbReference type="PIRSF" id="PIRSF005965">
    <property type="entry name" value="Chor_mut_AroH"/>
    <property type="match status" value="1"/>
</dbReference>
<dbReference type="Gene3D" id="3.30.1330.40">
    <property type="entry name" value="RutC-like"/>
    <property type="match status" value="1"/>
</dbReference>
<evidence type="ECO:0000313" key="4">
    <source>
        <dbReference type="EMBL" id="CAB4635048.1"/>
    </source>
</evidence>
<gene>
    <name evidence="1" type="ORF">UFOPK1495_00904</name>
    <name evidence="2" type="ORF">UFOPK1603_00650</name>
    <name evidence="3" type="ORF">UFOPK1711_01899</name>
    <name evidence="4" type="ORF">UFOPK2143_00166</name>
    <name evidence="5" type="ORF">UFOPK2350_01058</name>
</gene>
<dbReference type="EMBL" id="CAEZVV010000005">
    <property type="protein sequence ID" value="CAB4635048.1"/>
    <property type="molecule type" value="Genomic_DNA"/>
</dbReference>
<evidence type="ECO:0000313" key="3">
    <source>
        <dbReference type="EMBL" id="CAB4592388.1"/>
    </source>
</evidence>
<reference evidence="5" key="1">
    <citation type="submission" date="2020-05" db="EMBL/GenBank/DDBJ databases">
        <authorList>
            <person name="Chiriac C."/>
            <person name="Salcher M."/>
            <person name="Ghai R."/>
            <person name="Kavagutti S V."/>
        </authorList>
    </citation>
    <scope>NUCLEOTIDE SEQUENCE</scope>
</reference>
<dbReference type="InterPro" id="IPR035959">
    <property type="entry name" value="RutC-like_sf"/>
</dbReference>
<dbReference type="InterPro" id="IPR008243">
    <property type="entry name" value="Chorismate_mutase_AroH"/>
</dbReference>
<dbReference type="EMBL" id="CAEZTG010000045">
    <property type="protein sequence ID" value="CAB4562189.1"/>
    <property type="molecule type" value="Genomic_DNA"/>
</dbReference>
<proteinExistence type="predicted"/>
<dbReference type="NCBIfam" id="TIGR01796">
    <property type="entry name" value="CM_mono_aroH"/>
    <property type="match status" value="1"/>
</dbReference>
<accession>A0A6J6N9K9</accession>
<dbReference type="PANTHER" id="PTHR21164:SF0">
    <property type="entry name" value="CHORISMATE MUTASE AROH"/>
    <property type="match status" value="1"/>
</dbReference>
<evidence type="ECO:0000313" key="1">
    <source>
        <dbReference type="EMBL" id="CAB4551529.1"/>
    </source>
</evidence>
<dbReference type="SUPFAM" id="SSF55298">
    <property type="entry name" value="YjgF-like"/>
    <property type="match status" value="1"/>
</dbReference>